<dbReference type="RefSeq" id="XP_017856896.1">
    <property type="nucleotide sequence ID" value="XM_018001407.1"/>
</dbReference>
<dbReference type="Pfam" id="PF15994">
    <property type="entry name" value="DUF4770"/>
    <property type="match status" value="1"/>
</dbReference>
<proteinExistence type="predicted"/>
<keyword evidence="3" id="KW-1185">Reference proteome</keyword>
<dbReference type="PANTHER" id="PTHR41967">
    <property type="entry name" value="FI19406P1-RELATED"/>
    <property type="match status" value="1"/>
</dbReference>
<protein>
    <submittedName>
        <fullName evidence="4">Uncharacterized protein LOC108609681</fullName>
    </submittedName>
</protein>
<feature type="domain" description="DUF4771" evidence="2">
    <location>
        <begin position="563"/>
        <end position="719"/>
    </location>
</feature>
<reference evidence="3" key="1">
    <citation type="journal article" date="1997" name="Nucleic Acids Res.">
        <title>tRNAscan-SE: a program for improved detection of transfer RNA genes in genomic sequence.</title>
        <authorList>
            <person name="Lowe T.M."/>
            <person name="Eddy S.R."/>
        </authorList>
    </citation>
    <scope>NUCLEOTIDE SEQUENCE [LARGE SCALE GENOMIC DNA]</scope>
</reference>
<dbReference type="GeneID" id="108609681"/>
<evidence type="ECO:0000313" key="3">
    <source>
        <dbReference type="Proteomes" id="UP000694904"/>
    </source>
</evidence>
<evidence type="ECO:0000259" key="2">
    <source>
        <dbReference type="Pfam" id="PF15995"/>
    </source>
</evidence>
<dbReference type="InterPro" id="IPR031936">
    <property type="entry name" value="DUF4771"/>
</dbReference>
<dbReference type="InterPro" id="IPR031935">
    <property type="entry name" value="DUF4770"/>
</dbReference>
<dbReference type="PANTHER" id="PTHR41967:SF6">
    <property type="entry name" value="FI19406P1-RELATED"/>
    <property type="match status" value="1"/>
</dbReference>
<name>A0ABM1NPL0_DROAR</name>
<evidence type="ECO:0000259" key="1">
    <source>
        <dbReference type="Pfam" id="PF15994"/>
    </source>
</evidence>
<evidence type="ECO:0000313" key="4">
    <source>
        <dbReference type="RefSeq" id="XP_017856896.1"/>
    </source>
</evidence>
<dbReference type="Pfam" id="PF15995">
    <property type="entry name" value="DUF4771"/>
    <property type="match status" value="1"/>
</dbReference>
<feature type="domain" description="DUF4770" evidence="1">
    <location>
        <begin position="69"/>
        <end position="247"/>
    </location>
</feature>
<accession>A0ABM1NPL0</accession>
<sequence length="720" mass="84998">MVFTYDPEMTQQVMHIYQFIRSQIGDEAIKGPLWYCGLSEGQLAAANGLRRALGDDILQCSTHRSHRLLAKLGIVPRPPPSGLNRLLQMSRGNDVAFLWFLMEMYYKTKNHEVIYELNERIIMSAIFWLDLFPTLSELERVLPLPHESVAIRMKQDQVKVGRFKSSQTKLMNDLNKELAQIQSKSMHVHSPYFEKILLPIPRQRRHFAHRPKQPIPLPTVEPQFMHHSFKSRWFAKYTFNHSERVARSVLNKEVENILCKLKSKKRPNADLTSLCEHHKLINQMEQSLSDNLAMLKRDLHNRFMDVDFKRRENTRRRVLEDLDRMSERYLAEFRALTKKERVAAIRKRLIMDPCDPGFIYLSKDDIDRMEDDDLCRIIDSRLGLHLPDNCVPPTVVDNSPNELELKEVQECQCAQSCDEIRPRKDGQRDSELRWSDTGVEREKVQTQERSRRQCCCGSKYFELSSDAGFHKFNYRKLFDAFKGEEKDEQEQQIKSAVIKALKDDADELEEIPEDRNCEIDALVDRLVKRRFKEGTDLFEKEYQKAHWNSLKSDAANRIDLGYTYYDADDLDLMRDLLRRGLDRVAHDRRFVLPTLPEVHHVPLLLEWIRARYGKRYSQLECRRNYNQAKIVMNNVMHMLKNNFVQIKRLRTLGLNGKATGFPAHNANRKTLKQHWNKYSKQFYLSFLEMGRIFYSAMGGHQNTPTNKIYFTYMPSQFRDW</sequence>
<reference evidence="4" key="3">
    <citation type="submission" date="2025-08" db="UniProtKB">
        <authorList>
            <consortium name="RefSeq"/>
        </authorList>
    </citation>
    <scope>IDENTIFICATION</scope>
    <source>
        <tissue evidence="4">Whole organism</tissue>
    </source>
</reference>
<reference evidence="3" key="2">
    <citation type="journal article" date="2016" name="G3 (Bethesda)">
        <title>Genome Evolution in Three Species of Cactophilic Drosophila.</title>
        <authorList>
            <person name="Sanchez-Flores A."/>
            <person name="Penazola F."/>
            <person name="Carpinteyro-Ponce J."/>
            <person name="Nazario-Yepiz N."/>
            <person name="Abreu-Goodger C."/>
            <person name="Machado C.A."/>
            <person name="Markow T.A."/>
        </authorList>
    </citation>
    <scope>NUCLEOTIDE SEQUENCE [LARGE SCALE GENOMIC DNA]</scope>
</reference>
<organism evidence="3 4">
    <name type="scientific">Drosophila arizonae</name>
    <name type="common">Fruit fly</name>
    <dbReference type="NCBI Taxonomy" id="7263"/>
    <lineage>
        <taxon>Eukaryota</taxon>
        <taxon>Metazoa</taxon>
        <taxon>Ecdysozoa</taxon>
        <taxon>Arthropoda</taxon>
        <taxon>Hexapoda</taxon>
        <taxon>Insecta</taxon>
        <taxon>Pterygota</taxon>
        <taxon>Neoptera</taxon>
        <taxon>Endopterygota</taxon>
        <taxon>Diptera</taxon>
        <taxon>Brachycera</taxon>
        <taxon>Muscomorpha</taxon>
        <taxon>Ephydroidea</taxon>
        <taxon>Drosophilidae</taxon>
        <taxon>Drosophila</taxon>
    </lineage>
</organism>
<dbReference type="Proteomes" id="UP000694904">
    <property type="component" value="Chromosome 2"/>
</dbReference>
<gene>
    <name evidence="4" type="primary">LOC108609681</name>
</gene>